<feature type="transmembrane region" description="Helical" evidence="2">
    <location>
        <begin position="185"/>
        <end position="208"/>
    </location>
</feature>
<protein>
    <submittedName>
        <fullName evidence="3">Uncharacterized protein</fullName>
    </submittedName>
</protein>
<keyword evidence="2" id="KW-0812">Transmembrane</keyword>
<feature type="transmembrane region" description="Helical" evidence="2">
    <location>
        <begin position="110"/>
        <end position="129"/>
    </location>
</feature>
<organism evidence="3">
    <name type="scientific">Emiliania huxleyi</name>
    <name type="common">Coccolithophore</name>
    <name type="synonym">Pontosphaera huxleyi</name>
    <dbReference type="NCBI Taxonomy" id="2903"/>
    <lineage>
        <taxon>Eukaryota</taxon>
        <taxon>Haptista</taxon>
        <taxon>Haptophyta</taxon>
        <taxon>Prymnesiophyceae</taxon>
        <taxon>Isochrysidales</taxon>
        <taxon>Noelaerhabdaceae</taxon>
        <taxon>Emiliania</taxon>
    </lineage>
</organism>
<feature type="transmembrane region" description="Helical" evidence="2">
    <location>
        <begin position="84"/>
        <end position="103"/>
    </location>
</feature>
<dbReference type="AlphaFoldDB" id="A0A7S3TDR2"/>
<name>A0A7S3TDR2_EMIHU</name>
<keyword evidence="2" id="KW-1133">Transmembrane helix</keyword>
<evidence type="ECO:0000256" key="1">
    <source>
        <dbReference type="SAM" id="MobiDB-lite"/>
    </source>
</evidence>
<evidence type="ECO:0000256" key="2">
    <source>
        <dbReference type="SAM" id="Phobius"/>
    </source>
</evidence>
<feature type="compositionally biased region" description="Low complexity" evidence="1">
    <location>
        <begin position="222"/>
        <end position="240"/>
    </location>
</feature>
<dbReference type="EMBL" id="HBIR01047020">
    <property type="protein sequence ID" value="CAE0581445.1"/>
    <property type="molecule type" value="Transcribed_RNA"/>
</dbReference>
<reference evidence="3" key="1">
    <citation type="submission" date="2021-01" db="EMBL/GenBank/DDBJ databases">
        <authorList>
            <person name="Corre E."/>
            <person name="Pelletier E."/>
            <person name="Niang G."/>
            <person name="Scheremetjew M."/>
            <person name="Finn R."/>
            <person name="Kale V."/>
            <person name="Holt S."/>
            <person name="Cochrane G."/>
            <person name="Meng A."/>
            <person name="Brown T."/>
            <person name="Cohen L."/>
        </authorList>
    </citation>
    <scope>NUCLEOTIDE SEQUENCE</scope>
    <source>
        <strain evidence="3">379</strain>
    </source>
</reference>
<sequence>MSDVVEVDLGGPAPLPKQRAPRWRWLACRSPTLCEQRAVLAVLALCDACMVVVLLLQRRAGGFPTTAAALEAAWGGGALTRSPWFPWLMAYLAFPALGLLGAGLRQGWALWAYSGGLLVALGARCVLAFECAAREHHPLSWNATWATFEFEFRETCNDCSLAGGVVTVSEPAPENLRAELLLRELLLSLGVLLGLLAFRLCWSVAIALRDESLRKRLGGTLGARRSSGGPCAAAAAGASPRRAKRRAAKRLQRWGGAEPFGRLTRRSSVESVGSVGEPVEAAPAAGGAAGGAAAPATTAAALPAVAAPLPPLPPRPALVRRLSSRCRVHAVGSEAAEGREAEARVSADL</sequence>
<feature type="region of interest" description="Disordered" evidence="1">
    <location>
        <begin position="222"/>
        <end position="242"/>
    </location>
</feature>
<gene>
    <name evidence="3" type="ORF">EHUX00137_LOCUS36736</name>
</gene>
<feature type="transmembrane region" description="Helical" evidence="2">
    <location>
        <begin position="38"/>
        <end position="56"/>
    </location>
</feature>
<keyword evidence="2" id="KW-0472">Membrane</keyword>
<evidence type="ECO:0000313" key="3">
    <source>
        <dbReference type="EMBL" id="CAE0581445.1"/>
    </source>
</evidence>
<proteinExistence type="predicted"/>
<accession>A0A7S3TDR2</accession>